<keyword evidence="3" id="KW-1133">Transmembrane helix</keyword>
<dbReference type="KEGG" id="tpv:TP04_0654"/>
<dbReference type="OMA" id="GCLTEYG"/>
<dbReference type="GeneID" id="3501176"/>
<dbReference type="InParanoid" id="Q4N1S5"/>
<feature type="transmembrane region" description="Helical" evidence="3">
    <location>
        <begin position="67"/>
        <end position="84"/>
    </location>
</feature>
<feature type="compositionally biased region" description="Basic and acidic residues" evidence="2">
    <location>
        <begin position="215"/>
        <end position="242"/>
    </location>
</feature>
<dbReference type="STRING" id="5875.Q4N1S5"/>
<evidence type="ECO:0000313" key="4">
    <source>
        <dbReference type="EMBL" id="EAN32007.1"/>
    </source>
</evidence>
<organism evidence="4 5">
    <name type="scientific">Theileria parva</name>
    <name type="common">East coast fever infection agent</name>
    <dbReference type="NCBI Taxonomy" id="5875"/>
    <lineage>
        <taxon>Eukaryota</taxon>
        <taxon>Sar</taxon>
        <taxon>Alveolata</taxon>
        <taxon>Apicomplexa</taxon>
        <taxon>Aconoidasida</taxon>
        <taxon>Piroplasmida</taxon>
        <taxon>Theileriidae</taxon>
        <taxon>Theileria</taxon>
    </lineage>
</organism>
<evidence type="ECO:0000256" key="2">
    <source>
        <dbReference type="SAM" id="MobiDB-lite"/>
    </source>
</evidence>
<feature type="transmembrane region" description="Helical" evidence="3">
    <location>
        <begin position="370"/>
        <end position="390"/>
    </location>
</feature>
<feature type="transmembrane region" description="Helical" evidence="3">
    <location>
        <begin position="24"/>
        <end position="47"/>
    </location>
</feature>
<dbReference type="AlphaFoldDB" id="Q4N1S5"/>
<accession>Q4N1S5</accession>
<feature type="coiled-coil region" evidence="1">
    <location>
        <begin position="309"/>
        <end position="354"/>
    </location>
</feature>
<keyword evidence="5" id="KW-1185">Reference proteome</keyword>
<evidence type="ECO:0000256" key="3">
    <source>
        <dbReference type="SAM" id="Phobius"/>
    </source>
</evidence>
<feature type="transmembrane region" description="Helical" evidence="3">
    <location>
        <begin position="410"/>
        <end position="430"/>
    </location>
</feature>
<comment type="caution">
    <text evidence="4">The sequence shown here is derived from an EMBL/GenBank/DDBJ whole genome shotgun (WGS) entry which is preliminary data.</text>
</comment>
<reference evidence="4 5" key="1">
    <citation type="journal article" date="2005" name="Science">
        <title>Genome sequence of Theileria parva, a bovine pathogen that transforms lymphocytes.</title>
        <authorList>
            <person name="Gardner M.J."/>
            <person name="Bishop R."/>
            <person name="Shah T."/>
            <person name="de Villiers E.P."/>
            <person name="Carlton J.M."/>
            <person name="Hall N."/>
            <person name="Ren Q."/>
            <person name="Paulsen I.T."/>
            <person name="Pain A."/>
            <person name="Berriman M."/>
            <person name="Wilson R.J.M."/>
            <person name="Sato S."/>
            <person name="Ralph S.A."/>
            <person name="Mann D.J."/>
            <person name="Xiong Z."/>
            <person name="Shallom S.J."/>
            <person name="Weidman J."/>
            <person name="Jiang L."/>
            <person name="Lynn J."/>
            <person name="Weaver B."/>
            <person name="Shoaibi A."/>
            <person name="Domingo A.R."/>
            <person name="Wasawo D."/>
            <person name="Crabtree J."/>
            <person name="Wortman J.R."/>
            <person name="Haas B."/>
            <person name="Angiuoli S.V."/>
            <person name="Creasy T.H."/>
            <person name="Lu C."/>
            <person name="Suh B."/>
            <person name="Silva J.C."/>
            <person name="Utterback T.R."/>
            <person name="Feldblyum T.V."/>
            <person name="Pertea M."/>
            <person name="Allen J."/>
            <person name="Nierman W.C."/>
            <person name="Taracha E.L.N."/>
            <person name="Salzberg S.L."/>
            <person name="White O.R."/>
            <person name="Fitzhugh H.A."/>
            <person name="Morzaria S."/>
            <person name="Venter J.C."/>
            <person name="Fraser C.M."/>
            <person name="Nene V."/>
        </authorList>
    </citation>
    <scope>NUCLEOTIDE SEQUENCE [LARGE SCALE GENOMIC DNA]</scope>
    <source>
        <strain evidence="4 5">Muguga</strain>
    </source>
</reference>
<feature type="compositionally biased region" description="Polar residues" evidence="2">
    <location>
        <begin position="243"/>
        <end position="252"/>
    </location>
</feature>
<dbReference type="VEuPathDB" id="PiroplasmaDB:TpMuguga_04g00654"/>
<feature type="region of interest" description="Disordered" evidence="2">
    <location>
        <begin position="187"/>
        <end position="253"/>
    </location>
</feature>
<evidence type="ECO:0000256" key="1">
    <source>
        <dbReference type="SAM" id="Coils"/>
    </source>
</evidence>
<dbReference type="eggNOG" id="ENOG502TN0X">
    <property type="taxonomic scope" value="Eukaryota"/>
</dbReference>
<name>Q4N1S5_THEPA</name>
<dbReference type="RefSeq" id="XP_764290.1">
    <property type="nucleotide sequence ID" value="XM_759197.1"/>
</dbReference>
<dbReference type="Proteomes" id="UP000001949">
    <property type="component" value="Unassembled WGS sequence"/>
</dbReference>
<keyword evidence="1" id="KW-0175">Coiled coil</keyword>
<feature type="transmembrane region" description="Helical" evidence="3">
    <location>
        <begin position="442"/>
        <end position="461"/>
    </location>
</feature>
<keyword evidence="3" id="KW-0472">Membrane</keyword>
<gene>
    <name evidence="4" type="ordered locus">TP04_0654</name>
</gene>
<evidence type="ECO:0000313" key="5">
    <source>
        <dbReference type="Proteomes" id="UP000001949"/>
    </source>
</evidence>
<proteinExistence type="predicted"/>
<feature type="transmembrane region" description="Helical" evidence="3">
    <location>
        <begin position="118"/>
        <end position="139"/>
    </location>
</feature>
<sequence>MSDKSVKKVETAENDSIIHKAPDIILAFVCLATYFLETELSFISLYFLETLHIPHIHLGIYNSKLNCYRSIFIILGCLTEYGIYKICDRFKLEKKYQSYRECLISRTETIDHFLMVKAHFWICTILSITSLILWPLYLYHYHEPSKQYDQYIFFVKTKINSLVSVLKESVQIIGVVNKKLDDMDKLKSDGKDEINEETTISSEQKDPYTEIDSTGTEKPDTVDEINDKTIQKRELKDSRTDNDLITTENGNPNDRDKFKNEVITLLNRINYSKMTSDITKTKDKIDEMVSYYNKNVEMSLLLNKEIHSLIKLSNDIKILKSEIDKVKDQLFEKIQVLKQKLNELKTKINSLIYRTNELDGEIKKIVHNNFLWTLSPFLMIIPTTLIYHFLFDGTLPHGVLNDEDSKHNVILTSTAHFIGTIPAFCMASKGLSYRFWTWQHSLFWVALVPEIIVFVFSILAIQSKIFFFKSFIDSTPKIGIMTSVLGFCHGLMESTSFVSVSNHVHFHSAHPDDFYLVLINIILQTYLKIIALKLSASYNEARISLGYHLPEFYTFLDVQPLEGFKLTLKETFRRFLYDLLFDIRVNINQFI</sequence>
<keyword evidence="3" id="KW-0812">Transmembrane</keyword>
<dbReference type="EMBL" id="AAGK01000004">
    <property type="protein sequence ID" value="EAN32007.1"/>
    <property type="molecule type" value="Genomic_DNA"/>
</dbReference>
<protein>
    <submittedName>
        <fullName evidence="4">Uncharacterized protein</fullName>
    </submittedName>
</protein>